<dbReference type="InterPro" id="IPR016036">
    <property type="entry name" value="Malonyl_transacylase_ACP-bd"/>
</dbReference>
<evidence type="ECO:0000259" key="10">
    <source>
        <dbReference type="PROSITE" id="PS50075"/>
    </source>
</evidence>
<dbReference type="SUPFAM" id="SSF55048">
    <property type="entry name" value="Probable ACP-binding domain of malonyl-CoA ACP transacylase"/>
    <property type="match status" value="1"/>
</dbReference>
<keyword evidence="6" id="KW-0511">Multifunctional enzyme</keyword>
<dbReference type="InterPro" id="IPR049900">
    <property type="entry name" value="PKS_mFAS_DH"/>
</dbReference>
<dbReference type="GO" id="GO:0030639">
    <property type="term" value="P:polyketide biosynthetic process"/>
    <property type="evidence" value="ECO:0007669"/>
    <property type="project" value="UniProtKB-ARBA"/>
</dbReference>
<evidence type="ECO:0000256" key="3">
    <source>
        <dbReference type="ARBA" id="ARBA00022679"/>
    </source>
</evidence>
<evidence type="ECO:0000256" key="5">
    <source>
        <dbReference type="ARBA" id="ARBA00023002"/>
    </source>
</evidence>
<dbReference type="InterPro" id="IPR009081">
    <property type="entry name" value="PP-bd_ACP"/>
</dbReference>
<dbReference type="InterPro" id="IPR056501">
    <property type="entry name" value="NAD-bd_HRPKS_sdrA"/>
</dbReference>
<dbReference type="InterPro" id="IPR001227">
    <property type="entry name" value="Ac_transferase_dom_sf"/>
</dbReference>
<dbReference type="InterPro" id="IPR050091">
    <property type="entry name" value="PKS_NRPS_Biosynth_Enz"/>
</dbReference>
<keyword evidence="3 12" id="KW-0808">Transferase</keyword>
<dbReference type="InterPro" id="IPR013968">
    <property type="entry name" value="PKS_KR"/>
</dbReference>
<dbReference type="EMBL" id="CP137311">
    <property type="protein sequence ID" value="WQF85981.1"/>
    <property type="molecule type" value="Genomic_DNA"/>
</dbReference>
<feature type="region of interest" description="Disordered" evidence="9">
    <location>
        <begin position="1"/>
        <end position="29"/>
    </location>
</feature>
<dbReference type="SMART" id="SM00822">
    <property type="entry name" value="PKS_KR"/>
    <property type="match status" value="1"/>
</dbReference>
<keyword evidence="5" id="KW-0560">Oxidoreductase</keyword>
<keyword evidence="2" id="KW-0597">Phosphoprotein</keyword>
<dbReference type="PROSITE" id="PS52019">
    <property type="entry name" value="PKS_MFAS_DH"/>
    <property type="match status" value="1"/>
</dbReference>
<dbReference type="Pfam" id="PF14765">
    <property type="entry name" value="PS-DH"/>
    <property type="match status" value="1"/>
</dbReference>
<feature type="compositionally biased region" description="Low complexity" evidence="9">
    <location>
        <begin position="1"/>
        <end position="16"/>
    </location>
</feature>
<dbReference type="SMART" id="SM00827">
    <property type="entry name" value="PKS_AT"/>
    <property type="match status" value="1"/>
</dbReference>
<evidence type="ECO:0000256" key="9">
    <source>
        <dbReference type="SAM" id="MobiDB-lite"/>
    </source>
</evidence>
<dbReference type="Gene3D" id="3.90.180.10">
    <property type="entry name" value="Medium-chain alcohol dehydrogenases, catalytic domain"/>
    <property type="match status" value="1"/>
</dbReference>
<name>A0AAX4IRX2_9PEZI</name>
<dbReference type="Gene3D" id="1.10.1200.10">
    <property type="entry name" value="ACP-like"/>
    <property type="match status" value="1"/>
</dbReference>
<dbReference type="InterPro" id="IPR016035">
    <property type="entry name" value="Acyl_Trfase/lysoPLipase"/>
</dbReference>
<accession>A0AAX4IRX2</accession>
<evidence type="ECO:0000256" key="6">
    <source>
        <dbReference type="ARBA" id="ARBA00023268"/>
    </source>
</evidence>
<feature type="domain" description="PKS/mFAS DH" evidence="11">
    <location>
        <begin position="437"/>
        <end position="741"/>
    </location>
</feature>
<dbReference type="Pfam" id="PF08242">
    <property type="entry name" value="Methyltransf_12"/>
    <property type="match status" value="1"/>
</dbReference>
<evidence type="ECO:0000259" key="11">
    <source>
        <dbReference type="PROSITE" id="PS52019"/>
    </source>
</evidence>
<feature type="region of interest" description="N-terminal hotdog fold" evidence="8">
    <location>
        <begin position="437"/>
        <end position="572"/>
    </location>
</feature>
<dbReference type="GO" id="GO:0006633">
    <property type="term" value="P:fatty acid biosynthetic process"/>
    <property type="evidence" value="ECO:0007669"/>
    <property type="project" value="TreeGrafter"/>
</dbReference>
<dbReference type="PROSITE" id="PS00012">
    <property type="entry name" value="PHOSPHOPANTETHEINE"/>
    <property type="match status" value="1"/>
</dbReference>
<dbReference type="PANTHER" id="PTHR43775:SF29">
    <property type="entry name" value="ASPERFURANONE POLYKETIDE SYNTHASE AFOG-RELATED"/>
    <property type="match status" value="1"/>
</dbReference>
<dbReference type="InterPro" id="IPR057326">
    <property type="entry name" value="KR_dom"/>
</dbReference>
<dbReference type="PANTHER" id="PTHR43775">
    <property type="entry name" value="FATTY ACID SYNTHASE"/>
    <property type="match status" value="1"/>
</dbReference>
<feature type="active site" description="Proton donor; for dehydratase activity" evidence="8">
    <location>
        <position position="652"/>
    </location>
</feature>
<dbReference type="InterPro" id="IPR029063">
    <property type="entry name" value="SAM-dependent_MTases_sf"/>
</dbReference>
<dbReference type="SUPFAM" id="SSF51735">
    <property type="entry name" value="NAD(P)-binding Rossmann-fold domains"/>
    <property type="match status" value="2"/>
</dbReference>
<dbReference type="InterPro" id="IPR020806">
    <property type="entry name" value="PKS_PP-bd"/>
</dbReference>
<evidence type="ECO:0000256" key="2">
    <source>
        <dbReference type="ARBA" id="ARBA00022553"/>
    </source>
</evidence>
<evidence type="ECO:0000256" key="7">
    <source>
        <dbReference type="ARBA" id="ARBA00023315"/>
    </source>
</evidence>
<evidence type="ECO:0000256" key="8">
    <source>
        <dbReference type="PROSITE-ProRule" id="PRU01363"/>
    </source>
</evidence>
<feature type="domain" description="Carrier" evidence="10">
    <location>
        <begin position="1970"/>
        <end position="2048"/>
    </location>
</feature>
<dbReference type="InterPro" id="IPR011032">
    <property type="entry name" value="GroES-like_sf"/>
</dbReference>
<dbReference type="GO" id="GO:0004312">
    <property type="term" value="F:fatty acid synthase activity"/>
    <property type="evidence" value="ECO:0007669"/>
    <property type="project" value="TreeGrafter"/>
</dbReference>
<dbReference type="Pfam" id="PF08240">
    <property type="entry name" value="ADH_N"/>
    <property type="match status" value="1"/>
</dbReference>
<dbReference type="GeneID" id="87947495"/>
<organism evidence="12 13">
    <name type="scientific">Colletotrichum destructivum</name>
    <dbReference type="NCBI Taxonomy" id="34406"/>
    <lineage>
        <taxon>Eukaryota</taxon>
        <taxon>Fungi</taxon>
        <taxon>Dikarya</taxon>
        <taxon>Ascomycota</taxon>
        <taxon>Pezizomycotina</taxon>
        <taxon>Sordariomycetes</taxon>
        <taxon>Hypocreomycetidae</taxon>
        <taxon>Glomerellales</taxon>
        <taxon>Glomerellaceae</taxon>
        <taxon>Colletotrichum</taxon>
        <taxon>Colletotrichum destructivum species complex</taxon>
    </lineage>
</organism>
<dbReference type="SUPFAM" id="SSF50129">
    <property type="entry name" value="GroES-like"/>
    <property type="match status" value="1"/>
</dbReference>
<feature type="region of interest" description="C-terminal hotdog fold" evidence="8">
    <location>
        <begin position="593"/>
        <end position="741"/>
    </location>
</feature>
<keyword evidence="7" id="KW-0012">Acyltransferase</keyword>
<keyword evidence="13" id="KW-1185">Reference proteome</keyword>
<proteinExistence type="predicted"/>
<evidence type="ECO:0000313" key="13">
    <source>
        <dbReference type="Proteomes" id="UP001322277"/>
    </source>
</evidence>
<dbReference type="Gene3D" id="3.40.366.10">
    <property type="entry name" value="Malonyl-Coenzyme A Acyl Carrier Protein, domain 2"/>
    <property type="match status" value="1"/>
</dbReference>
<dbReference type="SUPFAM" id="SSF53335">
    <property type="entry name" value="S-adenosyl-L-methionine-dependent methyltransferases"/>
    <property type="match status" value="1"/>
</dbReference>
<dbReference type="KEGG" id="cdet:87947495"/>
<dbReference type="InterPro" id="IPR049552">
    <property type="entry name" value="PKS_DH_N"/>
</dbReference>
<gene>
    <name evidence="12" type="ORF">CDEST_10995</name>
</gene>
<dbReference type="InterPro" id="IPR036291">
    <property type="entry name" value="NAD(P)-bd_dom_sf"/>
</dbReference>
<protein>
    <submittedName>
        <fullName evidence="12">Acyl transferase domain superfamily, phosphopantetheine binding ACP</fullName>
    </submittedName>
</protein>
<dbReference type="SUPFAM" id="SSF52151">
    <property type="entry name" value="FabD/lysophospholipase-like"/>
    <property type="match status" value="1"/>
</dbReference>
<dbReference type="GO" id="GO:1901336">
    <property type="term" value="P:lactone biosynthetic process"/>
    <property type="evidence" value="ECO:0007669"/>
    <property type="project" value="UniProtKB-ARBA"/>
</dbReference>
<dbReference type="SMART" id="SM00829">
    <property type="entry name" value="PKS_ER"/>
    <property type="match status" value="1"/>
</dbReference>
<evidence type="ECO:0000256" key="1">
    <source>
        <dbReference type="ARBA" id="ARBA00022450"/>
    </source>
</evidence>
<keyword evidence="4" id="KW-0521">NADP</keyword>
<dbReference type="Gene3D" id="3.40.50.150">
    <property type="entry name" value="Vaccinia Virus protein VP39"/>
    <property type="match status" value="1"/>
</dbReference>
<dbReference type="InterPro" id="IPR049551">
    <property type="entry name" value="PKS_DH_C"/>
</dbReference>
<dbReference type="Pfam" id="PF00698">
    <property type="entry name" value="Acyl_transf_1"/>
    <property type="match status" value="1"/>
</dbReference>
<dbReference type="SMART" id="SM00826">
    <property type="entry name" value="PKS_DH"/>
    <property type="match status" value="1"/>
</dbReference>
<dbReference type="InterPro" id="IPR006162">
    <property type="entry name" value="Ppantetheine_attach_site"/>
</dbReference>
<dbReference type="Pfam" id="PF23114">
    <property type="entry name" value="NAD-bd_HRPKS_sdrA"/>
    <property type="match status" value="1"/>
</dbReference>
<dbReference type="RefSeq" id="XP_062783202.1">
    <property type="nucleotide sequence ID" value="XM_062927151.1"/>
</dbReference>
<dbReference type="InterPro" id="IPR020841">
    <property type="entry name" value="PKS_Beta-ketoAc_synthase_dom"/>
</dbReference>
<evidence type="ECO:0000256" key="4">
    <source>
        <dbReference type="ARBA" id="ARBA00022857"/>
    </source>
</evidence>
<sequence>MAPYMSHGSSSSEISSPVDGMRSPRGGPADPVAVIGMSCKFSGEATTPEKLWQLVVDGRDGWTTIPKSRFNADAFYDKNHSKIGMYGADWSLIEELQRDQKSTRVNEPRLSQPVCVALQVCLVDLLNSWGIHPSAVASHSSGEIAAAYAADALTFEEALGVAYFRGRLTEKHHSTSRVPGGMMAVGLSVEDALSYMADHGVSQSTVTVACVNSPSSVTLSGDLDVIERLEKDLSRDQIFARKLKVKSAYHSHHMLPMAQEYLKALQDIIQPKLKWHKIVYSSPVTGDLIDSPEKLGPQHWVNNLLQPVQFSKSFENMCFATNAEEPAVDFILEVGPHSALAGPIRQICKAPILKGINLPYASGLVRGRNAGVTMQSAAGALWCAGYPVDIAAVNCQQSRENLRVIADLPPYPWNHSNRFWQESRLNVAHRHRKHVRNELIGSLLPGPASTSPMWRHFLKTSDLPWLRDHLVQSDIVYPGAGGITMAIEALRQFSEVPEEFIDGYCLRDIQISNALVIPDTEGGIEVQLFLHPCNNKNLEPGWYEFSLKSPSSDGESWTEHINGYISQRQKSNISIAPMPISNGEKEDLEEDYSRNVESDVLFARLRKMGLHHGTTFQNMLNIHASDSGSKFQFKVADVKSAGSHLLHPTTLDSIFQGAYAALPVESFQNSMVMPRAIEEIFVSQLITSSPGTRFESHATVDHLDRSGFRSSVATYDVSVPGTTLLEVKGLFCQAVGGIGEGHDSHEPPKLLFKMHWHPDVTLMPVSTLKDPLKYKIDSKELSVNKKLVRAAWYFIQDAIQDLIADEAALANMEWYHKSLYSWMQCNYEAGLDGTLARGSASWAKTSKGMKHMLLDEVASESVNGRLLCRIGRNLSKILRKQAAPLEVMMEGNLLYEFYGKALRCNRSYEQVRKLIHLYSMKHPRAKVLEIGGGTGGCTGSVLKGLSEDTPDGRYRFSSYTFTDVSTGFFEAASKKFASYGDMINFKKLDIETDPVEQSFEAGSYDLIIACQVLHATKNMETTMKHVRKLLKNGGKLILVETTKDTLDVQLVFGTLPGWWLAEEPERRGGPNLTLSHWGRVLENSGFSGIDLDVRDMEDDENYSFSVMTSTATTTPSYPHEVAILSPLRGMPMNWTNELEKAIQSTTGALTTTSDWTSIDATGKVCIMLVEMIAPFLSRLGREDFVRIQRLLTTARGVLWVTRAGLIDGTEPEMGLHSGLLRTLRMEDAGRRYVSLDLETTESPWSTKNAGFIVDVLKASFDFSFAQQEIDCEYAVRGSLLHVSRIYNHDTENRALAPETFELEPELKEFRPTDPTMDLKMEVGIPGLLDSLRFREVEHCDAALEADQIEIEPRAFGLNFRDVLVALGQLDETIMGYECSGIVTRLGSEAKEASGLSVGDRVCAILRGHWATRVSINWPCAVRIPDNMSFEEAATIPMVFATAYYGLYDVGRLARGETILVHAATGGVGQAAVMLAKQRGAKVFVTAGIDAKRDFVMKEFGIPKEHVFSSRDTSFGPALMAATNGKGVDVVLNSLAGPLLKETWNCMARFGRFVEIGKRDMEAAKSLDMSPLRRAVSFAAVDVFQLGKYKGGVLQDALCGVMEMFGKKQLRAVAPVTTFSVSDVDKAFRLMQSGKHMGKIVVVPKKTDLVKVVSSPKAARLSSDASYLIVGGMGGIGQSIARWMARHLGCRNLIILSRNASKHDDCAPLIAELESLGCRTMVRDCDVSCEADFRRVIADSGGRYPPVRGVIQAAMVLNVSCGAVRQTKSAAPQTKDLQQDSIFPNMRYEQWLAATSPKISATWNIHNNLPDLDFLVMLSSLTGLGGNTSQANYSAGGTFQDAFAKYRTSQGLPGVSIDLASIQEVGFVANTEGVADRLTKTGLADIDEATLHKIVETAIQNPRRPVDLSQLITGILEFDETSTVAWVNDRRFSSVQLNHTGPSGSRGRTDQQPGAAARLSDLLQSVTSAMDAVALILDAIVFKLADMFGLDVAEIDKKHPVSKYGVDSLIAVELRNWLVSSAGAETTSIFDVLHSPSLSVLAEKIGEKSRFVASVVKPA</sequence>
<dbReference type="InterPro" id="IPR013217">
    <property type="entry name" value="Methyltransf_12"/>
</dbReference>
<dbReference type="GO" id="GO:0016491">
    <property type="term" value="F:oxidoreductase activity"/>
    <property type="evidence" value="ECO:0007669"/>
    <property type="project" value="UniProtKB-KW"/>
</dbReference>
<keyword evidence="1" id="KW-0596">Phosphopantetheine</keyword>
<dbReference type="SMART" id="SM00825">
    <property type="entry name" value="PKS_KS"/>
    <property type="match status" value="1"/>
</dbReference>
<dbReference type="InterPro" id="IPR014043">
    <property type="entry name" value="Acyl_transferase_dom"/>
</dbReference>
<feature type="active site" description="Proton acceptor; for dehydratase activity" evidence="8">
    <location>
        <position position="469"/>
    </location>
</feature>
<dbReference type="Proteomes" id="UP001322277">
    <property type="component" value="Chromosome 7"/>
</dbReference>
<dbReference type="InterPro" id="IPR042104">
    <property type="entry name" value="PKS_dehydratase_sf"/>
</dbReference>
<dbReference type="Pfam" id="PF08659">
    <property type="entry name" value="KR"/>
    <property type="match status" value="2"/>
</dbReference>
<dbReference type="FunFam" id="3.40.50.720:FF:000209">
    <property type="entry name" value="Polyketide synthase Pks12"/>
    <property type="match status" value="1"/>
</dbReference>
<dbReference type="Gene3D" id="3.40.50.720">
    <property type="entry name" value="NAD(P)-binding Rossmann-like Domain"/>
    <property type="match status" value="1"/>
</dbReference>
<dbReference type="Pfam" id="PF13602">
    <property type="entry name" value="ADH_zinc_N_2"/>
    <property type="match status" value="1"/>
</dbReference>
<dbReference type="CDD" id="cd05195">
    <property type="entry name" value="enoyl_red"/>
    <property type="match status" value="1"/>
</dbReference>
<dbReference type="Pfam" id="PF23297">
    <property type="entry name" value="ACP_SdgA_C"/>
    <property type="match status" value="1"/>
</dbReference>
<dbReference type="SUPFAM" id="SSF47336">
    <property type="entry name" value="ACP-like"/>
    <property type="match status" value="1"/>
</dbReference>
<dbReference type="InterPro" id="IPR020807">
    <property type="entry name" value="PKS_DH"/>
</dbReference>
<dbReference type="Pfam" id="PF21089">
    <property type="entry name" value="PKS_DH_N"/>
    <property type="match status" value="1"/>
</dbReference>
<evidence type="ECO:0000313" key="12">
    <source>
        <dbReference type="EMBL" id="WQF85981.1"/>
    </source>
</evidence>
<dbReference type="SMART" id="SM00823">
    <property type="entry name" value="PKS_PP"/>
    <property type="match status" value="1"/>
</dbReference>
<reference evidence="13" key="1">
    <citation type="journal article" date="2023" name="bioRxiv">
        <title>Complete genome of the Medicago anthracnose fungus, Colletotrichum destructivum, reveals a mini-chromosome-like region within a core chromosome.</title>
        <authorList>
            <person name="Lapalu N."/>
            <person name="Simon A."/>
            <person name="Lu A."/>
            <person name="Plaumann P.-L."/>
            <person name="Amselem J."/>
            <person name="Pigne S."/>
            <person name="Auger A."/>
            <person name="Koch C."/>
            <person name="Dallery J.-F."/>
            <person name="O'Connell R.J."/>
        </authorList>
    </citation>
    <scope>NUCLEOTIDE SEQUENCE [LARGE SCALE GENOMIC DNA]</scope>
    <source>
        <strain evidence="13">CBS 520.97</strain>
    </source>
</reference>
<dbReference type="InterPro" id="IPR036736">
    <property type="entry name" value="ACP-like_sf"/>
</dbReference>
<dbReference type="InterPro" id="IPR020843">
    <property type="entry name" value="ER"/>
</dbReference>
<dbReference type="InterPro" id="IPR013154">
    <property type="entry name" value="ADH-like_N"/>
</dbReference>
<dbReference type="PROSITE" id="PS50075">
    <property type="entry name" value="CARRIER"/>
    <property type="match status" value="1"/>
</dbReference>
<dbReference type="GO" id="GO:0031177">
    <property type="term" value="F:phosphopantetheine binding"/>
    <property type="evidence" value="ECO:0007669"/>
    <property type="project" value="InterPro"/>
</dbReference>
<dbReference type="Gene3D" id="3.10.129.110">
    <property type="entry name" value="Polyketide synthase dehydratase"/>
    <property type="match status" value="1"/>
</dbReference>